<evidence type="ECO:0000256" key="3">
    <source>
        <dbReference type="ARBA" id="ARBA00022475"/>
    </source>
</evidence>
<feature type="transmembrane region" description="Helical" evidence="7">
    <location>
        <begin position="109"/>
        <end position="134"/>
    </location>
</feature>
<evidence type="ECO:0000256" key="4">
    <source>
        <dbReference type="ARBA" id="ARBA00022692"/>
    </source>
</evidence>
<keyword evidence="9" id="KW-1185">Reference proteome</keyword>
<comment type="similarity">
    <text evidence="2">Belongs to the chromate ion transporter (CHR) (TC 2.A.51) family.</text>
</comment>
<evidence type="ECO:0000256" key="1">
    <source>
        <dbReference type="ARBA" id="ARBA00004651"/>
    </source>
</evidence>
<evidence type="ECO:0000256" key="6">
    <source>
        <dbReference type="ARBA" id="ARBA00023136"/>
    </source>
</evidence>
<dbReference type="InterPro" id="IPR003370">
    <property type="entry name" value="Chromate_transpt"/>
</dbReference>
<organism evidence="8 9">
    <name type="scientific">Afipia felis</name>
    <name type="common">Cat scratch disease bacillus</name>
    <dbReference type="NCBI Taxonomy" id="1035"/>
    <lineage>
        <taxon>Bacteria</taxon>
        <taxon>Pseudomonadati</taxon>
        <taxon>Pseudomonadota</taxon>
        <taxon>Alphaproteobacteria</taxon>
        <taxon>Hyphomicrobiales</taxon>
        <taxon>Nitrobacteraceae</taxon>
        <taxon>Afipia</taxon>
    </lineage>
</organism>
<dbReference type="InterPro" id="IPR052518">
    <property type="entry name" value="CHR_Transporter"/>
</dbReference>
<dbReference type="GO" id="GO:0015109">
    <property type="term" value="F:chromate transmembrane transporter activity"/>
    <property type="evidence" value="ECO:0007669"/>
    <property type="project" value="InterPro"/>
</dbReference>
<protein>
    <submittedName>
        <fullName evidence="8">Chromate transport protein</fullName>
    </submittedName>
</protein>
<dbReference type="PANTHER" id="PTHR43663:SF1">
    <property type="entry name" value="CHROMATE TRANSPORTER"/>
    <property type="match status" value="1"/>
</dbReference>
<dbReference type="EMBL" id="CCAZ020000001">
    <property type="protein sequence ID" value="CEG07294.1"/>
    <property type="molecule type" value="Genomic_DNA"/>
</dbReference>
<reference evidence="8 9" key="1">
    <citation type="journal article" date="2014" name="Genome Announc.">
        <title>Genome Sequence of Afipia felis Strain 76713, Isolated in Hospital Water Using an Amoeba Co-Culture Procedure.</title>
        <authorList>
            <person name="Benamar S."/>
            <person name="La Scola B."/>
            <person name="Croce O."/>
        </authorList>
    </citation>
    <scope>NUCLEOTIDE SEQUENCE [LARGE SCALE GENOMIC DNA]</scope>
    <source>
        <strain evidence="8 9">76713</strain>
    </source>
</reference>
<evidence type="ECO:0000256" key="5">
    <source>
        <dbReference type="ARBA" id="ARBA00022989"/>
    </source>
</evidence>
<dbReference type="AlphaFoldDB" id="A0A090MNQ0"/>
<gene>
    <name evidence="8" type="primary">chrA1_2</name>
    <name evidence="8" type="ORF">BN961_00682</name>
</gene>
<evidence type="ECO:0000313" key="8">
    <source>
        <dbReference type="EMBL" id="CEG07294.1"/>
    </source>
</evidence>
<dbReference type="OrthoDB" id="556585at2"/>
<name>A0A090MNQ0_AFIFE</name>
<dbReference type="GO" id="GO:0005886">
    <property type="term" value="C:plasma membrane"/>
    <property type="evidence" value="ECO:0007669"/>
    <property type="project" value="UniProtKB-SubCell"/>
</dbReference>
<evidence type="ECO:0000256" key="7">
    <source>
        <dbReference type="SAM" id="Phobius"/>
    </source>
</evidence>
<dbReference type="PANTHER" id="PTHR43663">
    <property type="entry name" value="CHROMATE TRANSPORT PROTEIN-RELATED"/>
    <property type="match status" value="1"/>
</dbReference>
<keyword evidence="6 7" id="KW-0472">Membrane</keyword>
<evidence type="ECO:0000313" key="9">
    <source>
        <dbReference type="Proteomes" id="UP000035762"/>
    </source>
</evidence>
<accession>A0A090MNQ0</accession>
<dbReference type="Proteomes" id="UP000035762">
    <property type="component" value="Unassembled WGS sequence"/>
</dbReference>
<dbReference type="Pfam" id="PF02417">
    <property type="entry name" value="Chromate_transp"/>
    <property type="match status" value="1"/>
</dbReference>
<proteinExistence type="inferred from homology"/>
<dbReference type="STRING" id="1035.BN961_00682"/>
<keyword evidence="5 7" id="KW-1133">Transmembrane helix</keyword>
<sequence>MNPGLGTYLNLLWTFGLMSLLAVGGANATIPEMHRVAVDVNHWLTDAQFADMFAIAQFSPGPNVLIVTLIGYQVAGLAGAAVTTFAMCGPAGVLAYFVANFFHRSSHSFWPSIIQASFVPVSIGLMAAGGYVLAVTVDTSLAATLVTFATALVAVGTRINPLWPLAVAGILGFAGFV</sequence>
<comment type="caution">
    <text evidence="8">The sequence shown here is derived from an EMBL/GenBank/DDBJ whole genome shotgun (WGS) entry which is preliminary data.</text>
</comment>
<feature type="transmembrane region" description="Helical" evidence="7">
    <location>
        <begin position="70"/>
        <end position="97"/>
    </location>
</feature>
<feature type="transmembrane region" description="Helical" evidence="7">
    <location>
        <begin position="140"/>
        <end position="157"/>
    </location>
</feature>
<keyword evidence="3" id="KW-1003">Cell membrane</keyword>
<comment type="subcellular location">
    <subcellularLocation>
        <location evidence="1">Cell membrane</location>
        <topology evidence="1">Multi-pass membrane protein</topology>
    </subcellularLocation>
</comment>
<evidence type="ECO:0000256" key="2">
    <source>
        <dbReference type="ARBA" id="ARBA00005262"/>
    </source>
</evidence>
<keyword evidence="4 7" id="KW-0812">Transmembrane</keyword>
<dbReference type="RefSeq" id="WP_009337090.1">
    <property type="nucleotide sequence ID" value="NZ_CCAZ020000001.1"/>
</dbReference>